<reference evidence="16 17" key="1">
    <citation type="submission" date="2016-10" db="EMBL/GenBank/DDBJ databases">
        <authorList>
            <person name="Varghese N."/>
            <person name="Submissions S."/>
        </authorList>
    </citation>
    <scope>NUCLEOTIDE SEQUENCE [LARGE SCALE GENOMIC DNA]</scope>
    <source>
        <strain evidence="16 17">NLAE-zl-C196</strain>
    </source>
</reference>
<comment type="similarity">
    <text evidence="2">Belongs to the type IA topoisomerase family.</text>
</comment>
<evidence type="ECO:0000256" key="1">
    <source>
        <dbReference type="ARBA" id="ARBA00000213"/>
    </source>
</evidence>
<evidence type="ECO:0000259" key="14">
    <source>
        <dbReference type="PROSITE" id="PS50880"/>
    </source>
</evidence>
<dbReference type="InterPro" id="IPR013497">
    <property type="entry name" value="Topo_IA_cen"/>
</dbReference>
<dbReference type="SMART" id="SM00493">
    <property type="entry name" value="TOPRIM"/>
    <property type="match status" value="1"/>
</dbReference>
<dbReference type="EC" id="5.6.2.1" evidence="3"/>
<gene>
    <name evidence="16" type="ORF">SAMN05216521_104513</name>
</gene>
<dbReference type="Gene3D" id="1.10.460.10">
    <property type="entry name" value="Topoisomerase I, domain 2"/>
    <property type="match status" value="1"/>
</dbReference>
<comment type="catalytic activity">
    <reaction evidence="1">
        <text>ATP-independent breakage of single-stranded DNA, followed by passage and rejoining.</text>
        <dbReference type="EC" id="5.6.2.1"/>
    </reaction>
</comment>
<evidence type="ECO:0000313" key="17">
    <source>
        <dbReference type="Proteomes" id="UP000182121"/>
    </source>
</evidence>
<keyword evidence="7" id="KW-0238">DNA-binding</keyword>
<feature type="domain" description="Toprim" evidence="14">
    <location>
        <begin position="1"/>
        <end position="136"/>
    </location>
</feature>
<dbReference type="CDD" id="cd00186">
    <property type="entry name" value="TOP1Ac"/>
    <property type="match status" value="1"/>
</dbReference>
<evidence type="ECO:0000256" key="13">
    <source>
        <dbReference type="SAM" id="MobiDB-lite"/>
    </source>
</evidence>
<evidence type="ECO:0000256" key="9">
    <source>
        <dbReference type="ARBA" id="ARBA00030003"/>
    </source>
</evidence>
<dbReference type="PROSITE" id="PS52039">
    <property type="entry name" value="TOPO_IA_2"/>
    <property type="match status" value="1"/>
</dbReference>
<dbReference type="PANTHER" id="PTHR11390:SF21">
    <property type="entry name" value="DNA TOPOISOMERASE 3-ALPHA"/>
    <property type="match status" value="1"/>
</dbReference>
<dbReference type="PROSITE" id="PS00396">
    <property type="entry name" value="TOPO_IA_1"/>
    <property type="match status" value="1"/>
</dbReference>
<dbReference type="GO" id="GO:0003917">
    <property type="term" value="F:DNA topoisomerase type I (single strand cut, ATP-independent) activity"/>
    <property type="evidence" value="ECO:0007669"/>
    <property type="project" value="UniProtKB-EC"/>
</dbReference>
<dbReference type="GO" id="GO:0043597">
    <property type="term" value="C:cytoplasmic replication fork"/>
    <property type="evidence" value="ECO:0007669"/>
    <property type="project" value="TreeGrafter"/>
</dbReference>
<evidence type="ECO:0000256" key="11">
    <source>
        <dbReference type="ARBA" id="ARBA00032235"/>
    </source>
</evidence>
<keyword evidence="8 16" id="KW-0413">Isomerase</keyword>
<keyword evidence="4" id="KW-0479">Metal-binding</keyword>
<dbReference type="InterPro" id="IPR013824">
    <property type="entry name" value="Topo_IA_cen_sub1"/>
</dbReference>
<dbReference type="Proteomes" id="UP000182121">
    <property type="component" value="Unassembled WGS sequence"/>
</dbReference>
<dbReference type="PANTHER" id="PTHR11390">
    <property type="entry name" value="PROKARYOTIC DNA TOPOISOMERASE"/>
    <property type="match status" value="1"/>
</dbReference>
<feature type="compositionally biased region" description="Basic and acidic residues" evidence="13">
    <location>
        <begin position="426"/>
        <end position="435"/>
    </location>
</feature>
<dbReference type="SMART" id="SM00436">
    <property type="entry name" value="TOP1Bc"/>
    <property type="match status" value="1"/>
</dbReference>
<dbReference type="GO" id="GO:0006265">
    <property type="term" value="P:DNA topological change"/>
    <property type="evidence" value="ECO:0007669"/>
    <property type="project" value="InterPro"/>
</dbReference>
<dbReference type="RefSeq" id="WP_074663523.1">
    <property type="nucleotide sequence ID" value="NZ_FOIO01000045.1"/>
</dbReference>
<dbReference type="InterPro" id="IPR023405">
    <property type="entry name" value="Topo_IA_core_domain"/>
</dbReference>
<keyword evidence="5" id="KW-0460">Magnesium</keyword>
<dbReference type="GO" id="GO:0006310">
    <property type="term" value="P:DNA recombination"/>
    <property type="evidence" value="ECO:0007669"/>
    <property type="project" value="TreeGrafter"/>
</dbReference>
<evidence type="ECO:0000256" key="10">
    <source>
        <dbReference type="ARBA" id="ARBA00031985"/>
    </source>
</evidence>
<dbReference type="SUPFAM" id="SSF56712">
    <property type="entry name" value="Prokaryotic type I DNA topoisomerase"/>
    <property type="match status" value="1"/>
</dbReference>
<organism evidence="16 17">
    <name type="scientific">Enterocloster clostridioformis</name>
    <dbReference type="NCBI Taxonomy" id="1531"/>
    <lineage>
        <taxon>Bacteria</taxon>
        <taxon>Bacillati</taxon>
        <taxon>Bacillota</taxon>
        <taxon>Clostridia</taxon>
        <taxon>Lachnospirales</taxon>
        <taxon>Lachnospiraceae</taxon>
        <taxon>Enterocloster</taxon>
    </lineage>
</organism>
<dbReference type="NCBIfam" id="TIGR01056">
    <property type="entry name" value="topB"/>
    <property type="match status" value="1"/>
</dbReference>
<dbReference type="InterPro" id="IPR003602">
    <property type="entry name" value="Topo_IA_DNA-bd_dom"/>
</dbReference>
<dbReference type="InterPro" id="IPR034144">
    <property type="entry name" value="TOPRIM_TopoIII"/>
</dbReference>
<evidence type="ECO:0000256" key="2">
    <source>
        <dbReference type="ARBA" id="ARBA00009446"/>
    </source>
</evidence>
<dbReference type="InterPro" id="IPR023406">
    <property type="entry name" value="Topo_IA_AS"/>
</dbReference>
<accession>A0A1I0IUH0</accession>
<dbReference type="GO" id="GO:0006281">
    <property type="term" value="P:DNA repair"/>
    <property type="evidence" value="ECO:0007669"/>
    <property type="project" value="TreeGrafter"/>
</dbReference>
<dbReference type="CDD" id="cd03362">
    <property type="entry name" value="TOPRIM_TopoIA_TopoIII"/>
    <property type="match status" value="1"/>
</dbReference>
<proteinExistence type="inferred from homology"/>
<comment type="caution">
    <text evidence="16">The sequence shown here is derived from an EMBL/GenBank/DDBJ whole genome shotgun (WGS) entry which is preliminary data.</text>
</comment>
<dbReference type="AlphaFoldDB" id="A0A1I0IUH0"/>
<dbReference type="InterPro" id="IPR013825">
    <property type="entry name" value="Topo_IA_cen_sub2"/>
</dbReference>
<dbReference type="Pfam" id="PF01751">
    <property type="entry name" value="Toprim"/>
    <property type="match status" value="1"/>
</dbReference>
<evidence type="ECO:0000256" key="4">
    <source>
        <dbReference type="ARBA" id="ARBA00022723"/>
    </source>
</evidence>
<dbReference type="PROSITE" id="PS50880">
    <property type="entry name" value="TOPRIM"/>
    <property type="match status" value="1"/>
</dbReference>
<name>A0A1I0IUH0_9FIRM</name>
<evidence type="ECO:0000313" key="16">
    <source>
        <dbReference type="EMBL" id="SEU00885.1"/>
    </source>
</evidence>
<dbReference type="InterPro" id="IPR003601">
    <property type="entry name" value="Topo_IA_2"/>
</dbReference>
<evidence type="ECO:0000259" key="15">
    <source>
        <dbReference type="PROSITE" id="PS52039"/>
    </source>
</evidence>
<dbReference type="SMART" id="SM00437">
    <property type="entry name" value="TOP1Ac"/>
    <property type="match status" value="1"/>
</dbReference>
<dbReference type="InterPro" id="IPR005738">
    <property type="entry name" value="TopoIII"/>
</dbReference>
<dbReference type="InterPro" id="IPR013826">
    <property type="entry name" value="Topo_IA_cen_sub3"/>
</dbReference>
<keyword evidence="6" id="KW-0799">Topoisomerase</keyword>
<evidence type="ECO:0000256" key="5">
    <source>
        <dbReference type="ARBA" id="ARBA00022842"/>
    </source>
</evidence>
<dbReference type="Pfam" id="PF01131">
    <property type="entry name" value="Topoisom_bac"/>
    <property type="match status" value="1"/>
</dbReference>
<feature type="domain" description="Topo IA-type catalytic" evidence="15">
    <location>
        <begin position="151"/>
        <end position="575"/>
    </location>
</feature>
<evidence type="ECO:0000256" key="7">
    <source>
        <dbReference type="ARBA" id="ARBA00023125"/>
    </source>
</evidence>
<evidence type="ECO:0000256" key="6">
    <source>
        <dbReference type="ARBA" id="ARBA00023029"/>
    </source>
</evidence>
<sequence length="692" mass="77405">MKLVLAEKPSVAQSIAKVLGATKREDGYLEGNGYVVSWCVGHLVELSQPEAYDEKYNKWAYADLPIFPDQWKYQVSASTKKQFGILKKLMARKDVESLVCATDAGREGELIFRLVYQQAGCRKPFERLWISSMEDSAIREGFEQLKPSTEYDALYEAALCRERADWLVGINATRLFSTLYGQTLNVGRVMTPTLAMVVMREAAISAFRPEPFYTVELTFQDFTASGERMKQKVLADEVARKCVGSVLTVTKAENKEKSEKPPSLYDLTSLQRDANRVLGFTAQQTLDYTQSLYEKKLVTYPRTDSRYLTSGMEDMLPELIKLLFNIFPVEDVKNVPVHAAQVINDKKVSDHHAIIPTKETLKFSLEELPKGEQAILRLIATRLFCAVGEPFRYNESVIELSDGNYIFSAKGKTTVQSGWKIFSGKPADKDKESEKQLPSLTVGEGLSVHSAEVKEGKTSPPKHFTEDTLLQSMETAGADEMPEDAERKGLGTPATRAATIEKLVRIGFLERKGDKKTKHLISTHKGTALVTVMPEQIQSPSMTADWEEKLLMIERGEYDSNAFLKEIQDMISALVQTYEKVKGSDVLMAKEVQTVGVCPVCGSSVIERQKGFFCSKRECHFALWKNSRYFESIGKSLTSAVAQKLLSNGEVKLNGCKSAKTGRMYDATVVMTVTEEGKPQFNMNFENGGKSK</sequence>
<evidence type="ECO:0000256" key="12">
    <source>
        <dbReference type="ARBA" id="ARBA00032877"/>
    </source>
</evidence>
<dbReference type="GO" id="GO:0003677">
    <property type="term" value="F:DNA binding"/>
    <property type="evidence" value="ECO:0007669"/>
    <property type="project" value="UniProtKB-KW"/>
</dbReference>
<dbReference type="NCBIfam" id="NF005829">
    <property type="entry name" value="PRK07726.1"/>
    <property type="match status" value="1"/>
</dbReference>
<dbReference type="Gene3D" id="1.10.290.10">
    <property type="entry name" value="Topoisomerase I, domain 4"/>
    <property type="match status" value="1"/>
</dbReference>
<dbReference type="Gene3D" id="3.40.50.140">
    <property type="match status" value="1"/>
</dbReference>
<evidence type="ECO:0000256" key="3">
    <source>
        <dbReference type="ARBA" id="ARBA00012891"/>
    </source>
</evidence>
<dbReference type="EMBL" id="FOIO01000045">
    <property type="protein sequence ID" value="SEU00885.1"/>
    <property type="molecule type" value="Genomic_DNA"/>
</dbReference>
<evidence type="ECO:0000256" key="8">
    <source>
        <dbReference type="ARBA" id="ARBA00023235"/>
    </source>
</evidence>
<dbReference type="InterPro" id="IPR000380">
    <property type="entry name" value="Topo_IA"/>
</dbReference>
<dbReference type="PRINTS" id="PR00417">
    <property type="entry name" value="PRTPISMRASEI"/>
</dbReference>
<dbReference type="Gene3D" id="2.70.20.10">
    <property type="entry name" value="Topoisomerase I, domain 3"/>
    <property type="match status" value="1"/>
</dbReference>
<dbReference type="InterPro" id="IPR006171">
    <property type="entry name" value="TOPRIM_dom"/>
</dbReference>
<protein>
    <recommendedName>
        <fullName evidence="3">DNA topoisomerase</fullName>
        <ecNumber evidence="3">5.6.2.1</ecNumber>
    </recommendedName>
    <alternativeName>
        <fullName evidence="12">Omega-protein</fullName>
    </alternativeName>
    <alternativeName>
        <fullName evidence="11">Relaxing enzyme</fullName>
    </alternativeName>
    <alternativeName>
        <fullName evidence="9">Swivelase</fullName>
    </alternativeName>
    <alternativeName>
        <fullName evidence="10">Untwisting enzyme</fullName>
    </alternativeName>
</protein>
<dbReference type="GO" id="GO:0046872">
    <property type="term" value="F:metal ion binding"/>
    <property type="evidence" value="ECO:0007669"/>
    <property type="project" value="UniProtKB-KW"/>
</dbReference>
<feature type="region of interest" description="Disordered" evidence="13">
    <location>
        <begin position="424"/>
        <end position="445"/>
    </location>
</feature>